<dbReference type="GO" id="GO:0009055">
    <property type="term" value="F:electron transfer activity"/>
    <property type="evidence" value="ECO:0007669"/>
    <property type="project" value="InterPro"/>
</dbReference>
<dbReference type="GO" id="GO:0022900">
    <property type="term" value="P:electron transport chain"/>
    <property type="evidence" value="ECO:0007669"/>
    <property type="project" value="InterPro"/>
</dbReference>
<dbReference type="AlphaFoldDB" id="A0A381N5E2"/>
<dbReference type="GO" id="GO:0020037">
    <property type="term" value="F:heme binding"/>
    <property type="evidence" value="ECO:0007669"/>
    <property type="project" value="InterPro"/>
</dbReference>
<dbReference type="GO" id="GO:0005506">
    <property type="term" value="F:iron ion binding"/>
    <property type="evidence" value="ECO:0007669"/>
    <property type="project" value="InterPro"/>
</dbReference>
<accession>A0A381N5E2</accession>
<reference evidence="1" key="1">
    <citation type="submission" date="2018-05" db="EMBL/GenBank/DDBJ databases">
        <authorList>
            <person name="Lanie J.A."/>
            <person name="Ng W.-L."/>
            <person name="Kazmierczak K.M."/>
            <person name="Andrzejewski T.M."/>
            <person name="Davidsen T.M."/>
            <person name="Wayne K.J."/>
            <person name="Tettelin H."/>
            <person name="Glass J.I."/>
            <person name="Rusch D."/>
            <person name="Podicherti R."/>
            <person name="Tsui H.-C.T."/>
            <person name="Winkler M.E."/>
        </authorList>
    </citation>
    <scope>NUCLEOTIDE SEQUENCE</scope>
</reference>
<organism evidence="1">
    <name type="scientific">marine metagenome</name>
    <dbReference type="NCBI Taxonomy" id="408172"/>
    <lineage>
        <taxon>unclassified sequences</taxon>
        <taxon>metagenomes</taxon>
        <taxon>ecological metagenomes</taxon>
    </lineage>
</organism>
<dbReference type="EMBL" id="UINC01000088">
    <property type="protein sequence ID" value="SUZ48823.1"/>
    <property type="molecule type" value="Genomic_DNA"/>
</dbReference>
<dbReference type="InterPro" id="IPR010980">
    <property type="entry name" value="Cyt_c/b562"/>
</dbReference>
<proteinExistence type="predicted"/>
<protein>
    <recommendedName>
        <fullName evidence="2">Cytochrome c domain-containing protein</fullName>
    </recommendedName>
</protein>
<evidence type="ECO:0000313" key="1">
    <source>
        <dbReference type="EMBL" id="SUZ48823.1"/>
    </source>
</evidence>
<dbReference type="SUPFAM" id="SSF47175">
    <property type="entry name" value="Cytochromes"/>
    <property type="match status" value="1"/>
</dbReference>
<gene>
    <name evidence="1" type="ORF">METZ01_LOCUS1677</name>
</gene>
<sequence>MNTSGIKELRFGWIALVVVLSNACSSPDESVATEAADGNYDTTLNVQEIMTLVLEPASDILWDSGGWIVDASGFEELYPTTDDGWEYVRAQAAVIVESGNMLALPNRAEDNDAWMIYSKGLSSAGLMAMEAAATQNKEDFFQAGAQLYSVCTACHQAYDPDINNRFGDSEAD</sequence>
<name>A0A381N5E2_9ZZZZ</name>
<evidence type="ECO:0008006" key="2">
    <source>
        <dbReference type="Google" id="ProtNLM"/>
    </source>
</evidence>